<protein>
    <submittedName>
        <fullName evidence="3">Uncharacterized protein</fullName>
    </submittedName>
</protein>
<keyword evidence="1" id="KW-1133">Transmembrane helix</keyword>
<reference evidence="3" key="1">
    <citation type="submission" date="2021-02" db="EMBL/GenBank/DDBJ databases">
        <authorList>
            <person name="Nowell W R."/>
        </authorList>
    </citation>
    <scope>NUCLEOTIDE SEQUENCE</scope>
</reference>
<keyword evidence="4" id="KW-1185">Reference proteome</keyword>
<dbReference type="EMBL" id="CAJNOR010001028">
    <property type="protein sequence ID" value="CAF1059755.1"/>
    <property type="molecule type" value="Genomic_DNA"/>
</dbReference>
<proteinExistence type="predicted"/>
<dbReference type="EMBL" id="CAJNOJ010000217">
    <property type="protein sequence ID" value="CAF1302356.1"/>
    <property type="molecule type" value="Genomic_DNA"/>
</dbReference>
<dbReference type="Proteomes" id="UP000663828">
    <property type="component" value="Unassembled WGS sequence"/>
</dbReference>
<feature type="transmembrane region" description="Helical" evidence="1">
    <location>
        <begin position="57"/>
        <end position="80"/>
    </location>
</feature>
<organism evidence="3 5">
    <name type="scientific">Adineta ricciae</name>
    <name type="common">Rotifer</name>
    <dbReference type="NCBI Taxonomy" id="249248"/>
    <lineage>
        <taxon>Eukaryota</taxon>
        <taxon>Metazoa</taxon>
        <taxon>Spiralia</taxon>
        <taxon>Gnathifera</taxon>
        <taxon>Rotifera</taxon>
        <taxon>Eurotatoria</taxon>
        <taxon>Bdelloidea</taxon>
        <taxon>Adinetida</taxon>
        <taxon>Adinetidae</taxon>
        <taxon>Adineta</taxon>
    </lineage>
</organism>
<dbReference type="Proteomes" id="UP000663852">
    <property type="component" value="Unassembled WGS sequence"/>
</dbReference>
<gene>
    <name evidence="3" type="ORF">EDS130_LOCUS30679</name>
    <name evidence="2" type="ORF">XAT740_LOCUS16220</name>
</gene>
<evidence type="ECO:0000313" key="2">
    <source>
        <dbReference type="EMBL" id="CAF1059755.1"/>
    </source>
</evidence>
<evidence type="ECO:0000313" key="5">
    <source>
        <dbReference type="Proteomes" id="UP000663852"/>
    </source>
</evidence>
<keyword evidence="1" id="KW-0472">Membrane</keyword>
<evidence type="ECO:0000256" key="1">
    <source>
        <dbReference type="SAM" id="Phobius"/>
    </source>
</evidence>
<accession>A0A815DWN2</accession>
<evidence type="ECO:0000313" key="4">
    <source>
        <dbReference type="Proteomes" id="UP000663828"/>
    </source>
</evidence>
<sequence length="175" mass="19117">MNFQNTPYRNKIDKQQFDILTGCHFGIITDMFNSESTGPTSIVEYPTSCFHNRKRRILLIVLSLFVIVLIVTIVIVAIVLSSKKETTTVMAPNTSTIITTDVVSVITTITIAETTAIELVSTSMSTTDMTITESTMIPPPPSVRILIDVVDEAIMGIYNTTIGGNSLPATELDNT</sequence>
<comment type="caution">
    <text evidence="3">The sequence shown here is derived from an EMBL/GenBank/DDBJ whole genome shotgun (WGS) entry which is preliminary data.</text>
</comment>
<evidence type="ECO:0000313" key="3">
    <source>
        <dbReference type="EMBL" id="CAF1302356.1"/>
    </source>
</evidence>
<name>A0A815DWN2_ADIRI</name>
<dbReference type="AlphaFoldDB" id="A0A815DWN2"/>
<keyword evidence="1" id="KW-0812">Transmembrane</keyword>